<accession>A0A432YBP1</accession>
<evidence type="ECO:0008006" key="3">
    <source>
        <dbReference type="Google" id="ProtNLM"/>
    </source>
</evidence>
<evidence type="ECO:0000313" key="2">
    <source>
        <dbReference type="Proteomes" id="UP000287330"/>
    </source>
</evidence>
<reference evidence="2" key="1">
    <citation type="journal article" date="2018" name="Front. Microbiol.">
        <title>Genome-Based Analysis Reveals the Taxonomy and Diversity of the Family Idiomarinaceae.</title>
        <authorList>
            <person name="Liu Y."/>
            <person name="Lai Q."/>
            <person name="Shao Z."/>
        </authorList>
    </citation>
    <scope>NUCLEOTIDE SEQUENCE [LARGE SCALE GENOMIC DNA]</scope>
    <source>
        <strain evidence="2">F23</strain>
    </source>
</reference>
<proteinExistence type="predicted"/>
<organism evidence="1 2">
    <name type="scientific">Idiomarina fontislapidosi</name>
    <dbReference type="NCBI Taxonomy" id="263723"/>
    <lineage>
        <taxon>Bacteria</taxon>
        <taxon>Pseudomonadati</taxon>
        <taxon>Pseudomonadota</taxon>
        <taxon>Gammaproteobacteria</taxon>
        <taxon>Alteromonadales</taxon>
        <taxon>Idiomarinaceae</taxon>
        <taxon>Idiomarina</taxon>
    </lineage>
</organism>
<dbReference type="EMBL" id="PIPV01000001">
    <property type="protein sequence ID" value="RUO58282.1"/>
    <property type="molecule type" value="Genomic_DNA"/>
</dbReference>
<dbReference type="OrthoDB" id="6241117at2"/>
<keyword evidence="2" id="KW-1185">Reference proteome</keyword>
<evidence type="ECO:0000313" key="1">
    <source>
        <dbReference type="EMBL" id="RUO58282.1"/>
    </source>
</evidence>
<dbReference type="RefSeq" id="WP_110572441.1">
    <property type="nucleotide sequence ID" value="NZ_PIPV01000001.1"/>
</dbReference>
<comment type="caution">
    <text evidence="1">The sequence shown here is derived from an EMBL/GenBank/DDBJ whole genome shotgun (WGS) entry which is preliminary data.</text>
</comment>
<dbReference type="Proteomes" id="UP000287330">
    <property type="component" value="Unassembled WGS sequence"/>
</dbReference>
<gene>
    <name evidence="1" type="ORF">CWE25_01435</name>
</gene>
<protein>
    <recommendedName>
        <fullName evidence="3">Type II secretion system protein</fullName>
    </recommendedName>
</protein>
<sequence>MTRCNRGFAVAVVLLTLVSLAMPAGSLSLTLQRQHRLLNALTAEYVHMIKAAWQLQSHRLQRVPSATEFSSYLRHSEVPWSVELSAGNGGIYAIIQPVTTLQRRYLADHVEGQWFEDSWRIALSANP</sequence>
<dbReference type="AlphaFoldDB" id="A0A432YBP1"/>
<name>A0A432YBP1_9GAMM</name>